<feature type="signal peptide" evidence="2">
    <location>
        <begin position="1"/>
        <end position="26"/>
    </location>
</feature>
<dbReference type="KEGG" id="bmei:Spa11_27770"/>
<evidence type="ECO:0000313" key="3">
    <source>
        <dbReference type="EMBL" id="QDV74571.1"/>
    </source>
</evidence>
<protein>
    <submittedName>
        <fullName evidence="3">Uncharacterized protein</fullName>
    </submittedName>
</protein>
<feature type="region of interest" description="Disordered" evidence="1">
    <location>
        <begin position="445"/>
        <end position="465"/>
    </location>
</feature>
<reference evidence="3 4" key="1">
    <citation type="submission" date="2019-02" db="EMBL/GenBank/DDBJ databases">
        <title>Deep-cultivation of Planctomycetes and their phenomic and genomic characterization uncovers novel biology.</title>
        <authorList>
            <person name="Wiegand S."/>
            <person name="Jogler M."/>
            <person name="Boedeker C."/>
            <person name="Pinto D."/>
            <person name="Vollmers J."/>
            <person name="Rivas-Marin E."/>
            <person name="Kohn T."/>
            <person name="Peeters S.H."/>
            <person name="Heuer A."/>
            <person name="Rast P."/>
            <person name="Oberbeckmann S."/>
            <person name="Bunk B."/>
            <person name="Jeske O."/>
            <person name="Meyerdierks A."/>
            <person name="Storesund J.E."/>
            <person name="Kallscheuer N."/>
            <person name="Luecker S."/>
            <person name="Lage O.M."/>
            <person name="Pohl T."/>
            <person name="Merkel B.J."/>
            <person name="Hornburger P."/>
            <person name="Mueller R.-W."/>
            <person name="Bruemmer F."/>
            <person name="Labrenz M."/>
            <person name="Spormann A.M."/>
            <person name="Op den Camp H."/>
            <person name="Overmann J."/>
            <person name="Amann R."/>
            <person name="Jetten M.S.M."/>
            <person name="Mascher T."/>
            <person name="Medema M.H."/>
            <person name="Devos D.P."/>
            <person name="Kaster A.-K."/>
            <person name="Ovreas L."/>
            <person name="Rohde M."/>
            <person name="Galperin M.Y."/>
            <person name="Jogler C."/>
        </authorList>
    </citation>
    <scope>NUCLEOTIDE SEQUENCE [LARGE SCALE GENOMIC DNA]</scope>
    <source>
        <strain evidence="3 4">Spa11</strain>
    </source>
</reference>
<evidence type="ECO:0000313" key="4">
    <source>
        <dbReference type="Proteomes" id="UP000316426"/>
    </source>
</evidence>
<sequence precursor="true">MNLAHRLRSFMLPVVLLALAPTLACADAVWQTRPYEVVIAIDTTASGLTPLQRERLAEEVVQRVRNRLPGFWRVHAAEDDATPIDKRFDVTVSASGSGYHITASEHDETLASPRDEVTARAADAADLAERVFTAALATFRPIALLTRDPNDAGRVTLEYRAAERAPESGVGVAAPGTLLLPYRRKLDREGQVLSSEPIPWTYLIAQPAPEEGEVAAKVISHTRRPFVARTGGRVEQLAMAAPIDPSRRTRLRLHAHDNPATPLPGYEVNIAPPGESALRPLGLTGDDGTVLLPAGGEVWMAHVRCGSIAVASIPVAAGIAEAVDVPLVDERSRLRAELEVTSLREELIDTVARRKILGERIRRLAEAESFDAAKALLSEFDALPGMSDFTRRLDSVQRGAKAPHPMAKARLEKLFEQTRAVVSTSLDARESRELSILIDRARQAASARVPESSTSSPTEPATQGG</sequence>
<dbReference type="Proteomes" id="UP000316426">
    <property type="component" value="Chromosome"/>
</dbReference>
<proteinExistence type="predicted"/>
<dbReference type="AlphaFoldDB" id="A0A518K9W2"/>
<feature type="compositionally biased region" description="Low complexity" evidence="1">
    <location>
        <begin position="450"/>
        <end position="465"/>
    </location>
</feature>
<accession>A0A518K9W2</accession>
<dbReference type="RefSeq" id="WP_145113092.1">
    <property type="nucleotide sequence ID" value="NZ_CP036349.1"/>
</dbReference>
<organism evidence="3 4">
    <name type="scientific">Botrimarina mediterranea</name>
    <dbReference type="NCBI Taxonomy" id="2528022"/>
    <lineage>
        <taxon>Bacteria</taxon>
        <taxon>Pseudomonadati</taxon>
        <taxon>Planctomycetota</taxon>
        <taxon>Planctomycetia</taxon>
        <taxon>Pirellulales</taxon>
        <taxon>Lacipirellulaceae</taxon>
        <taxon>Botrimarina</taxon>
    </lineage>
</organism>
<evidence type="ECO:0000256" key="1">
    <source>
        <dbReference type="SAM" id="MobiDB-lite"/>
    </source>
</evidence>
<gene>
    <name evidence="3" type="ORF">Spa11_27770</name>
</gene>
<dbReference type="EMBL" id="CP036349">
    <property type="protein sequence ID" value="QDV74571.1"/>
    <property type="molecule type" value="Genomic_DNA"/>
</dbReference>
<evidence type="ECO:0000256" key="2">
    <source>
        <dbReference type="SAM" id="SignalP"/>
    </source>
</evidence>
<keyword evidence="4" id="KW-1185">Reference proteome</keyword>
<name>A0A518K9W2_9BACT</name>
<keyword evidence="2" id="KW-0732">Signal</keyword>
<feature type="chain" id="PRO_5022242796" evidence="2">
    <location>
        <begin position="27"/>
        <end position="465"/>
    </location>
</feature>